<keyword evidence="3" id="KW-0614">Plasmid</keyword>
<evidence type="ECO:0000313" key="3">
    <source>
        <dbReference type="EMBL" id="XBV87463.1"/>
    </source>
</evidence>
<reference evidence="3" key="1">
    <citation type="submission" date="2024-06" db="EMBL/GenBank/DDBJ databases">
        <title>Draft Genome Sequence of Deinococcus sonorensis Type Strain KR-87, a Biofilm Producing Representative of the Genus Deinococcus.</title>
        <authorList>
            <person name="Boren L.S."/>
            <person name="Grosso R.A."/>
            <person name="Hugenberg-Cox A.N."/>
            <person name="Hill J.T.E."/>
            <person name="Albert C.M."/>
            <person name="Tuohy J.M."/>
        </authorList>
    </citation>
    <scope>NUCLEOTIDE SEQUENCE</scope>
    <source>
        <strain evidence="3">KR-87</strain>
        <plasmid evidence="3">pDson02</plasmid>
    </source>
</reference>
<sequence>MQPQTYILPIDRSANPVIERWVKDGQLRATDEQLPGTNGRVYALSPALLSTVCAADDFHLNVGRERIGVPIYRMPEWEYSSIVRASDTFHQHRIAHLIQPLLVSQQVFQADRWIANVIDAVAGAPLVGPQPLTVGEQWSDDGRFVPEATRLIRRHAFWMLQLGFELPPTRDLDGHGLVLGIDVGLRPLVTVALEGDGSWATGGIVRFTPAIWRQLSVAAIAAGVDTVLVKRTARLLRYSAARELIEEGFLVPVAQTARAVVAERLNYAGFERHIVRQMREEAIRDFLTAWLPQRLHAWGIQFVPTDPAFTSRDCSRIGCNHRNHPSEEEERIEIFVCELCGHSMNIHANAALNILRRGLPEVRG</sequence>
<dbReference type="KEGG" id="dsc:ABOD76_20660"/>
<dbReference type="Pfam" id="PF07282">
    <property type="entry name" value="Cas12f1-like_TNB"/>
    <property type="match status" value="1"/>
</dbReference>
<dbReference type="GO" id="GO:0003677">
    <property type="term" value="F:DNA binding"/>
    <property type="evidence" value="ECO:0007669"/>
    <property type="project" value="UniProtKB-KW"/>
</dbReference>
<feature type="domain" description="Cas12f1-like TNB" evidence="2">
    <location>
        <begin position="290"/>
        <end position="354"/>
    </location>
</feature>
<dbReference type="RefSeq" id="WP_350245612.1">
    <property type="nucleotide sequence ID" value="NZ_CP158300.1"/>
</dbReference>
<dbReference type="EMBL" id="CP158300">
    <property type="protein sequence ID" value="XBV87463.1"/>
    <property type="molecule type" value="Genomic_DNA"/>
</dbReference>
<accession>A0AAU7UFB3</accession>
<dbReference type="InterPro" id="IPR010095">
    <property type="entry name" value="Cas12f1-like_TNB"/>
</dbReference>
<evidence type="ECO:0000259" key="2">
    <source>
        <dbReference type="Pfam" id="PF07282"/>
    </source>
</evidence>
<keyword evidence="1" id="KW-0238">DNA-binding</keyword>
<organism evidence="3">
    <name type="scientific">Deinococcus sonorensis KR-87</name>
    <dbReference type="NCBI Taxonomy" id="694439"/>
    <lineage>
        <taxon>Bacteria</taxon>
        <taxon>Thermotogati</taxon>
        <taxon>Deinococcota</taxon>
        <taxon>Deinococci</taxon>
        <taxon>Deinococcales</taxon>
        <taxon>Deinococcaceae</taxon>
        <taxon>Deinococcus</taxon>
    </lineage>
</organism>
<proteinExistence type="predicted"/>
<name>A0AAU7UFB3_9DEIO</name>
<geneLocation type="plasmid" evidence="3">
    <name>pDson02</name>
</geneLocation>
<gene>
    <name evidence="3" type="ORF">ABOD76_20660</name>
</gene>
<dbReference type="AlphaFoldDB" id="A0AAU7UFB3"/>
<evidence type="ECO:0000256" key="1">
    <source>
        <dbReference type="ARBA" id="ARBA00023125"/>
    </source>
</evidence>
<protein>
    <submittedName>
        <fullName evidence="3">Zinc ribbon domain-containing protein</fullName>
    </submittedName>
</protein>